<gene>
    <name evidence="1" type="ORF">L9F63_016956</name>
</gene>
<sequence>STSSFPVDDAGCSQVIKSKAFFFIYFFKGLILQHASFLCHCFVNVTIKAPTVGFQRDSMTSRFRGLFLLLKTVSAAPVTIKGLETFLAHRLFPKRFDDLQYVQNGKIIIFSVTIAGAPSVVIDNNLHISRLDLEHVL</sequence>
<feature type="non-terminal residue" evidence="1">
    <location>
        <position position="1"/>
    </location>
</feature>
<dbReference type="EMBL" id="JASPKZ010004586">
    <property type="protein sequence ID" value="KAJ9589922.1"/>
    <property type="molecule type" value="Genomic_DNA"/>
</dbReference>
<reference evidence="1" key="2">
    <citation type="submission" date="2023-05" db="EMBL/GenBank/DDBJ databases">
        <authorList>
            <person name="Fouks B."/>
        </authorList>
    </citation>
    <scope>NUCLEOTIDE SEQUENCE</scope>
    <source>
        <strain evidence="1">Stay&amp;Tobe</strain>
        <tissue evidence="1">Testes</tissue>
    </source>
</reference>
<name>A0AAD8A161_DIPPU</name>
<organism evidence="1 2">
    <name type="scientific">Diploptera punctata</name>
    <name type="common">Pacific beetle cockroach</name>
    <dbReference type="NCBI Taxonomy" id="6984"/>
    <lineage>
        <taxon>Eukaryota</taxon>
        <taxon>Metazoa</taxon>
        <taxon>Ecdysozoa</taxon>
        <taxon>Arthropoda</taxon>
        <taxon>Hexapoda</taxon>
        <taxon>Insecta</taxon>
        <taxon>Pterygota</taxon>
        <taxon>Neoptera</taxon>
        <taxon>Polyneoptera</taxon>
        <taxon>Dictyoptera</taxon>
        <taxon>Blattodea</taxon>
        <taxon>Blaberoidea</taxon>
        <taxon>Blaberidae</taxon>
        <taxon>Diplopterinae</taxon>
        <taxon>Diploptera</taxon>
    </lineage>
</organism>
<dbReference type="AlphaFoldDB" id="A0AAD8A161"/>
<protein>
    <submittedName>
        <fullName evidence="1">Uncharacterized protein</fullName>
    </submittedName>
</protein>
<comment type="caution">
    <text evidence="1">The sequence shown here is derived from an EMBL/GenBank/DDBJ whole genome shotgun (WGS) entry which is preliminary data.</text>
</comment>
<reference evidence="1" key="1">
    <citation type="journal article" date="2023" name="IScience">
        <title>Live-bearing cockroach genome reveals convergent evolutionary mechanisms linked to viviparity in insects and beyond.</title>
        <authorList>
            <person name="Fouks B."/>
            <person name="Harrison M.C."/>
            <person name="Mikhailova A.A."/>
            <person name="Marchal E."/>
            <person name="English S."/>
            <person name="Carruthers M."/>
            <person name="Jennings E.C."/>
            <person name="Chiamaka E.L."/>
            <person name="Frigard R.A."/>
            <person name="Pippel M."/>
            <person name="Attardo G.M."/>
            <person name="Benoit J.B."/>
            <person name="Bornberg-Bauer E."/>
            <person name="Tobe S.S."/>
        </authorList>
    </citation>
    <scope>NUCLEOTIDE SEQUENCE</scope>
    <source>
        <strain evidence="1">Stay&amp;Tobe</strain>
    </source>
</reference>
<feature type="non-terminal residue" evidence="1">
    <location>
        <position position="137"/>
    </location>
</feature>
<keyword evidence="2" id="KW-1185">Reference proteome</keyword>
<accession>A0AAD8A161</accession>
<evidence type="ECO:0000313" key="2">
    <source>
        <dbReference type="Proteomes" id="UP001233999"/>
    </source>
</evidence>
<proteinExistence type="predicted"/>
<evidence type="ECO:0000313" key="1">
    <source>
        <dbReference type="EMBL" id="KAJ9589922.1"/>
    </source>
</evidence>
<dbReference type="Proteomes" id="UP001233999">
    <property type="component" value="Unassembled WGS sequence"/>
</dbReference>